<gene>
    <name evidence="1" type="ORF">A2738_03695</name>
</gene>
<evidence type="ECO:0000313" key="2">
    <source>
        <dbReference type="Proteomes" id="UP000178235"/>
    </source>
</evidence>
<dbReference type="AlphaFoldDB" id="A0A1F6VE24"/>
<protein>
    <submittedName>
        <fullName evidence="1">Uncharacterized protein</fullName>
    </submittedName>
</protein>
<sequence>MYAIAWKCVVNVAEYGPALRSLNPDELDMYDFHEVALGQVGVQLDQASQKTRDYRCLLLIYSINVEVSTLVTHFLASIVRHLQAITPQLATNK</sequence>
<comment type="caution">
    <text evidence="1">The sequence shown here is derived from an EMBL/GenBank/DDBJ whole genome shotgun (WGS) entry which is preliminary data.</text>
</comment>
<accession>A0A1F6VE24</accession>
<reference evidence="1 2" key="1">
    <citation type="journal article" date="2016" name="Nat. Commun.">
        <title>Thousands of microbial genomes shed light on interconnected biogeochemical processes in an aquifer system.</title>
        <authorList>
            <person name="Anantharaman K."/>
            <person name="Brown C.T."/>
            <person name="Hug L.A."/>
            <person name="Sharon I."/>
            <person name="Castelle C.J."/>
            <person name="Probst A.J."/>
            <person name="Thomas B.C."/>
            <person name="Singh A."/>
            <person name="Wilkins M.J."/>
            <person name="Karaoz U."/>
            <person name="Brodie E.L."/>
            <person name="Williams K.H."/>
            <person name="Hubbard S.S."/>
            <person name="Banfield J.F."/>
        </authorList>
    </citation>
    <scope>NUCLEOTIDE SEQUENCE [LARGE SCALE GENOMIC DNA]</scope>
</reference>
<name>A0A1F6VE24_9BACT</name>
<evidence type="ECO:0000313" key="1">
    <source>
        <dbReference type="EMBL" id="OGI67923.1"/>
    </source>
</evidence>
<organism evidence="1 2">
    <name type="scientific">Candidatus Nomurabacteria bacterium RIFCSPHIGHO2_01_FULL_42_15</name>
    <dbReference type="NCBI Taxonomy" id="1801742"/>
    <lineage>
        <taxon>Bacteria</taxon>
        <taxon>Candidatus Nomuraibacteriota</taxon>
    </lineage>
</organism>
<dbReference type="Proteomes" id="UP000178235">
    <property type="component" value="Unassembled WGS sequence"/>
</dbReference>
<proteinExistence type="predicted"/>
<dbReference type="EMBL" id="MFTS01000007">
    <property type="protein sequence ID" value="OGI67923.1"/>
    <property type="molecule type" value="Genomic_DNA"/>
</dbReference>